<dbReference type="AlphaFoldDB" id="A0A0V0GFB9"/>
<name>A0A0V0GFB9_SOLCH</name>
<accession>A0A0V0GFB9</accession>
<reference evidence="1" key="1">
    <citation type="submission" date="2015-12" db="EMBL/GenBank/DDBJ databases">
        <title>Gene expression during late stages of embryo sac development: a critical building block for successful pollen-pistil interactions.</title>
        <authorList>
            <person name="Liu Y."/>
            <person name="Joly V."/>
            <person name="Sabar M."/>
            <person name="Matton D.P."/>
        </authorList>
    </citation>
    <scope>NUCLEOTIDE SEQUENCE</scope>
</reference>
<protein>
    <submittedName>
        <fullName evidence="1">Putative ovule protein</fullName>
    </submittedName>
</protein>
<sequence>FLPSKCGKLWHSKLLPPVLQLSVVPAKCSEQRGATGSPTLGCGINNISHYQQECSNVASSPWFMPIASTQLLI</sequence>
<dbReference type="EMBL" id="GEDG01040288">
    <property type="protein sequence ID" value="JAP06783.1"/>
    <property type="molecule type" value="Transcribed_RNA"/>
</dbReference>
<evidence type="ECO:0000313" key="1">
    <source>
        <dbReference type="EMBL" id="JAP06783.1"/>
    </source>
</evidence>
<organism evidence="1">
    <name type="scientific">Solanum chacoense</name>
    <name type="common">Chaco potato</name>
    <dbReference type="NCBI Taxonomy" id="4108"/>
    <lineage>
        <taxon>Eukaryota</taxon>
        <taxon>Viridiplantae</taxon>
        <taxon>Streptophyta</taxon>
        <taxon>Embryophyta</taxon>
        <taxon>Tracheophyta</taxon>
        <taxon>Spermatophyta</taxon>
        <taxon>Magnoliopsida</taxon>
        <taxon>eudicotyledons</taxon>
        <taxon>Gunneridae</taxon>
        <taxon>Pentapetalae</taxon>
        <taxon>asterids</taxon>
        <taxon>lamiids</taxon>
        <taxon>Solanales</taxon>
        <taxon>Solanaceae</taxon>
        <taxon>Solanoideae</taxon>
        <taxon>Solaneae</taxon>
        <taxon>Solanum</taxon>
    </lineage>
</organism>
<proteinExistence type="predicted"/>
<feature type="non-terminal residue" evidence="1">
    <location>
        <position position="1"/>
    </location>
</feature>